<reference evidence="2 3" key="1">
    <citation type="submission" date="2018-07" db="EMBL/GenBank/DDBJ databases">
        <title>Genomic Encyclopedia of Type Strains, Phase III (KMG-III): the genomes of soil and plant-associated and newly described type strains.</title>
        <authorList>
            <person name="Whitman W."/>
        </authorList>
    </citation>
    <scope>NUCLEOTIDE SEQUENCE [LARGE SCALE GENOMIC DNA]</scope>
    <source>
        <strain evidence="2 3">CECT 7506</strain>
    </source>
</reference>
<evidence type="ECO:0000313" key="3">
    <source>
        <dbReference type="Proteomes" id="UP000252415"/>
    </source>
</evidence>
<feature type="transmembrane region" description="Helical" evidence="1">
    <location>
        <begin position="135"/>
        <end position="155"/>
    </location>
</feature>
<dbReference type="AlphaFoldDB" id="A0A368VJA1"/>
<keyword evidence="3" id="KW-1185">Reference proteome</keyword>
<feature type="transmembrane region" description="Helical" evidence="1">
    <location>
        <begin position="28"/>
        <end position="46"/>
    </location>
</feature>
<keyword evidence="1" id="KW-0472">Membrane</keyword>
<protein>
    <submittedName>
        <fullName evidence="2">Uncharacterized protein</fullName>
    </submittedName>
</protein>
<gene>
    <name evidence="2" type="ORF">DFP97_12478</name>
</gene>
<accession>A0A368VJA1</accession>
<name>A0A368VJA1_9BACL</name>
<feature type="transmembrane region" description="Helical" evidence="1">
    <location>
        <begin position="52"/>
        <end position="75"/>
    </location>
</feature>
<feature type="transmembrane region" description="Helical" evidence="1">
    <location>
        <begin position="113"/>
        <end position="129"/>
    </location>
</feature>
<dbReference type="RefSeq" id="WP_114383918.1">
    <property type="nucleotide sequence ID" value="NZ_QPJD01000024.1"/>
</dbReference>
<proteinExistence type="predicted"/>
<dbReference type="Proteomes" id="UP000252415">
    <property type="component" value="Unassembled WGS sequence"/>
</dbReference>
<keyword evidence="1" id="KW-1133">Transmembrane helix</keyword>
<organism evidence="2 3">
    <name type="scientific">Paenibacillus prosopidis</name>
    <dbReference type="NCBI Taxonomy" id="630520"/>
    <lineage>
        <taxon>Bacteria</taxon>
        <taxon>Bacillati</taxon>
        <taxon>Bacillota</taxon>
        <taxon>Bacilli</taxon>
        <taxon>Bacillales</taxon>
        <taxon>Paenibacillaceae</taxon>
        <taxon>Paenibacillus</taxon>
    </lineage>
</organism>
<dbReference type="OrthoDB" id="2678045at2"/>
<sequence>MSQPLSDQTNATIYQYQLIQRKIIRSELIQSHLLISAILLAFQMLMYQMDGLFSWLFGFAVVQIVHIAIILLTFIRVDEAADRKWIWRITPPWIGFKPANDIKLYLFRRVHRHLFWIGLCAIALLYPWIKESLLISIVTWHFWLLIPRLLLSISFRKEQKDSILRLQSREASLYRR</sequence>
<evidence type="ECO:0000256" key="1">
    <source>
        <dbReference type="SAM" id="Phobius"/>
    </source>
</evidence>
<comment type="caution">
    <text evidence="2">The sequence shown here is derived from an EMBL/GenBank/DDBJ whole genome shotgun (WGS) entry which is preliminary data.</text>
</comment>
<dbReference type="EMBL" id="QPJD01000024">
    <property type="protein sequence ID" value="RCW41453.1"/>
    <property type="molecule type" value="Genomic_DNA"/>
</dbReference>
<evidence type="ECO:0000313" key="2">
    <source>
        <dbReference type="EMBL" id="RCW41453.1"/>
    </source>
</evidence>
<keyword evidence="1" id="KW-0812">Transmembrane</keyword>